<dbReference type="Proteomes" id="UP000566819">
    <property type="component" value="Unassembled WGS sequence"/>
</dbReference>
<feature type="binding site" evidence="4">
    <location>
        <position position="40"/>
    </location>
    <ligand>
        <name>Zn(2+)</name>
        <dbReference type="ChEBI" id="CHEBI:29105"/>
    </ligand>
</feature>
<dbReference type="EC" id="4.2.1.1" evidence="5"/>
<dbReference type="Pfam" id="PF00484">
    <property type="entry name" value="Pro_CA"/>
    <property type="match status" value="1"/>
</dbReference>
<dbReference type="GO" id="GO:0004089">
    <property type="term" value="F:carbonate dehydratase activity"/>
    <property type="evidence" value="ECO:0007669"/>
    <property type="project" value="UniProtKB-UniRule"/>
</dbReference>
<evidence type="ECO:0000256" key="4">
    <source>
        <dbReference type="PIRSR" id="PIRSR601765-1"/>
    </source>
</evidence>
<keyword evidence="5" id="KW-0456">Lyase</keyword>
<dbReference type="Gene3D" id="3.40.1050.10">
    <property type="entry name" value="Carbonic anhydrase"/>
    <property type="match status" value="1"/>
</dbReference>
<evidence type="ECO:0000313" key="7">
    <source>
        <dbReference type="Proteomes" id="UP000566819"/>
    </source>
</evidence>
<gene>
    <name evidence="6" type="ORF">G7Y89_g15455</name>
</gene>
<feature type="binding site" evidence="4">
    <location>
        <position position="42"/>
    </location>
    <ligand>
        <name>Zn(2+)</name>
        <dbReference type="ChEBI" id="CHEBI:29105"/>
    </ligand>
</feature>
<feature type="binding site" evidence="4">
    <location>
        <position position="98"/>
    </location>
    <ligand>
        <name>Zn(2+)</name>
        <dbReference type="ChEBI" id="CHEBI:29105"/>
    </ligand>
</feature>
<feature type="binding site" evidence="4">
    <location>
        <position position="95"/>
    </location>
    <ligand>
        <name>Zn(2+)</name>
        <dbReference type="ChEBI" id="CHEBI:29105"/>
    </ligand>
</feature>
<dbReference type="CDD" id="cd03379">
    <property type="entry name" value="beta_CA_cladeD"/>
    <property type="match status" value="1"/>
</dbReference>
<dbReference type="PANTHER" id="PTHR43175:SF3">
    <property type="entry name" value="CARBON DISULFIDE HYDROLASE"/>
    <property type="match status" value="1"/>
</dbReference>
<comment type="cofactor">
    <cofactor evidence="4">
        <name>Zn(2+)</name>
        <dbReference type="ChEBI" id="CHEBI:29105"/>
    </cofactor>
    <text evidence="4">Binds 1 zinc ion per subunit.</text>
</comment>
<organism evidence="6 7">
    <name type="scientific">Cudoniella acicularis</name>
    <dbReference type="NCBI Taxonomy" id="354080"/>
    <lineage>
        <taxon>Eukaryota</taxon>
        <taxon>Fungi</taxon>
        <taxon>Dikarya</taxon>
        <taxon>Ascomycota</taxon>
        <taxon>Pezizomycotina</taxon>
        <taxon>Leotiomycetes</taxon>
        <taxon>Helotiales</taxon>
        <taxon>Tricladiaceae</taxon>
        <taxon>Cudoniella</taxon>
    </lineage>
</organism>
<comment type="function">
    <text evidence="5">Reversible hydration of carbon dioxide.</text>
</comment>
<dbReference type="SMART" id="SM00947">
    <property type="entry name" value="Pro_CA"/>
    <property type="match status" value="1"/>
</dbReference>
<dbReference type="InterPro" id="IPR001765">
    <property type="entry name" value="Carbonic_anhydrase"/>
</dbReference>
<dbReference type="GO" id="GO:0008270">
    <property type="term" value="F:zinc ion binding"/>
    <property type="evidence" value="ECO:0007669"/>
    <property type="project" value="UniProtKB-UniRule"/>
</dbReference>
<sequence length="181" mass="20635">MASWDELLERNRKYSETKHEPESYISELAQPPPSIFILSCIDFRVPVEQLLDIKTKDAFIIRNAGARVKSSFTDLLFIENFTQEQAVKNVIVIHHTDCGFTHNTDENVKNGLKEKAPHLAKEIDQLYFGTYGGSDLLEESVREDLKFLKASPLIRQEIKDNAKGYVYDIKSGKLNPVAYEG</sequence>
<protein>
    <recommendedName>
        <fullName evidence="5">Carbonic anhydrase</fullName>
        <ecNumber evidence="5">4.2.1.1</ecNumber>
    </recommendedName>
    <alternativeName>
        <fullName evidence="5">Carbonate dehydratase</fullName>
    </alternativeName>
</protein>
<reference evidence="6 7" key="1">
    <citation type="submission" date="2020-03" db="EMBL/GenBank/DDBJ databases">
        <title>Draft Genome Sequence of Cudoniella acicularis.</title>
        <authorList>
            <person name="Buettner E."/>
            <person name="Kellner H."/>
        </authorList>
    </citation>
    <scope>NUCLEOTIDE SEQUENCE [LARGE SCALE GENOMIC DNA]</scope>
    <source>
        <strain evidence="6 7">DSM 108380</strain>
    </source>
</reference>
<keyword evidence="2 4" id="KW-0479">Metal-binding</keyword>
<comment type="similarity">
    <text evidence="1 5">Belongs to the beta-class carbonic anhydrase family.</text>
</comment>
<dbReference type="AlphaFoldDB" id="A0A8H4QN97"/>
<keyword evidence="3 4" id="KW-0862">Zinc</keyword>
<evidence type="ECO:0000313" key="6">
    <source>
        <dbReference type="EMBL" id="KAF4613432.1"/>
    </source>
</evidence>
<comment type="caution">
    <text evidence="6">The sequence shown here is derived from an EMBL/GenBank/DDBJ whole genome shotgun (WGS) entry which is preliminary data.</text>
</comment>
<accession>A0A8H4QN97</accession>
<evidence type="ECO:0000256" key="3">
    <source>
        <dbReference type="ARBA" id="ARBA00022833"/>
    </source>
</evidence>
<dbReference type="InterPro" id="IPR036874">
    <property type="entry name" value="Carbonic_anhydrase_sf"/>
</dbReference>
<evidence type="ECO:0000256" key="1">
    <source>
        <dbReference type="ARBA" id="ARBA00006217"/>
    </source>
</evidence>
<dbReference type="OrthoDB" id="10248475at2759"/>
<dbReference type="SUPFAM" id="SSF53056">
    <property type="entry name" value="beta-carbonic anhydrase, cab"/>
    <property type="match status" value="1"/>
</dbReference>
<name>A0A8H4QN97_9HELO</name>
<evidence type="ECO:0000256" key="2">
    <source>
        <dbReference type="ARBA" id="ARBA00022723"/>
    </source>
</evidence>
<proteinExistence type="inferred from homology"/>
<comment type="catalytic activity">
    <reaction evidence="5">
        <text>hydrogencarbonate + H(+) = CO2 + H2O</text>
        <dbReference type="Rhea" id="RHEA:10748"/>
        <dbReference type="ChEBI" id="CHEBI:15377"/>
        <dbReference type="ChEBI" id="CHEBI:15378"/>
        <dbReference type="ChEBI" id="CHEBI:16526"/>
        <dbReference type="ChEBI" id="CHEBI:17544"/>
        <dbReference type="EC" id="4.2.1.1"/>
    </reaction>
</comment>
<keyword evidence="7" id="KW-1185">Reference proteome</keyword>
<dbReference type="EMBL" id="JAAMPI010002419">
    <property type="protein sequence ID" value="KAF4613432.1"/>
    <property type="molecule type" value="Genomic_DNA"/>
</dbReference>
<dbReference type="PANTHER" id="PTHR43175">
    <property type="entry name" value="CARBONIC ANHYDRASE"/>
    <property type="match status" value="1"/>
</dbReference>
<evidence type="ECO:0000256" key="5">
    <source>
        <dbReference type="RuleBase" id="RU003956"/>
    </source>
</evidence>